<evidence type="ECO:0000256" key="2">
    <source>
        <dbReference type="ARBA" id="ARBA00022824"/>
    </source>
</evidence>
<dbReference type="PANTHER" id="PTHR31792">
    <property type="entry name" value="VACUOLAR ATPASE ASSEMBLY INTEGRAL MEMBRANE PROTEIN VMA21"/>
    <property type="match status" value="1"/>
</dbReference>
<keyword evidence="8" id="KW-1185">Reference proteome</keyword>
<organism evidence="7 8">
    <name type="scientific">Mya arenaria</name>
    <name type="common">Soft-shell clam</name>
    <dbReference type="NCBI Taxonomy" id="6604"/>
    <lineage>
        <taxon>Eukaryota</taxon>
        <taxon>Metazoa</taxon>
        <taxon>Spiralia</taxon>
        <taxon>Lophotrochozoa</taxon>
        <taxon>Mollusca</taxon>
        <taxon>Bivalvia</taxon>
        <taxon>Autobranchia</taxon>
        <taxon>Heteroconchia</taxon>
        <taxon>Euheterodonta</taxon>
        <taxon>Imparidentia</taxon>
        <taxon>Neoheterodontei</taxon>
        <taxon>Myida</taxon>
        <taxon>Myoidea</taxon>
        <taxon>Myidae</taxon>
        <taxon>Mya</taxon>
    </lineage>
</organism>
<dbReference type="Proteomes" id="UP001164746">
    <property type="component" value="Chromosome 3"/>
</dbReference>
<keyword evidence="2" id="KW-0256">Endoplasmic reticulum</keyword>
<keyword evidence="1 6" id="KW-0812">Transmembrane</keyword>
<keyword evidence="3 6" id="KW-1133">Transmembrane helix</keyword>
<dbReference type="PANTHER" id="PTHR31792:SF3">
    <property type="entry name" value="VACUOLAR ATPASE ASSEMBLY INTEGRAL MEMBRANE PROTEIN VMA21"/>
    <property type="match status" value="1"/>
</dbReference>
<evidence type="ECO:0000256" key="4">
    <source>
        <dbReference type="ARBA" id="ARBA00023136"/>
    </source>
</evidence>
<keyword evidence="5" id="KW-0968">Cytoplasmic vesicle</keyword>
<evidence type="ECO:0000256" key="5">
    <source>
        <dbReference type="ARBA" id="ARBA00023329"/>
    </source>
</evidence>
<keyword evidence="4 6" id="KW-0472">Membrane</keyword>
<dbReference type="Pfam" id="PF09446">
    <property type="entry name" value="VMA21"/>
    <property type="match status" value="1"/>
</dbReference>
<dbReference type="EMBL" id="CP111014">
    <property type="protein sequence ID" value="WAR00831.1"/>
    <property type="molecule type" value="Genomic_DNA"/>
</dbReference>
<evidence type="ECO:0000313" key="7">
    <source>
        <dbReference type="EMBL" id="WAR00831.1"/>
    </source>
</evidence>
<evidence type="ECO:0000313" key="8">
    <source>
        <dbReference type="Proteomes" id="UP001164746"/>
    </source>
</evidence>
<evidence type="ECO:0000256" key="6">
    <source>
        <dbReference type="SAM" id="Phobius"/>
    </source>
</evidence>
<evidence type="ECO:0000256" key="1">
    <source>
        <dbReference type="ARBA" id="ARBA00022692"/>
    </source>
</evidence>
<feature type="transmembrane region" description="Helical" evidence="6">
    <location>
        <begin position="12"/>
        <end position="31"/>
    </location>
</feature>
<accession>A0ABY7DVV7</accession>
<reference evidence="7" key="1">
    <citation type="submission" date="2022-11" db="EMBL/GenBank/DDBJ databases">
        <title>Centuries of genome instability and evolution in soft-shell clam transmissible cancer (bioRxiv).</title>
        <authorList>
            <person name="Hart S.F.M."/>
            <person name="Yonemitsu M.A."/>
            <person name="Giersch R.M."/>
            <person name="Beal B.F."/>
            <person name="Arriagada G."/>
            <person name="Davis B.W."/>
            <person name="Ostrander E.A."/>
            <person name="Goff S.P."/>
            <person name="Metzger M.J."/>
        </authorList>
    </citation>
    <scope>NUCLEOTIDE SEQUENCE</scope>
    <source>
        <strain evidence="7">MELC-2E11</strain>
        <tissue evidence="7">Siphon/mantle</tissue>
    </source>
</reference>
<proteinExistence type="predicted"/>
<gene>
    <name evidence="7" type="ORF">MAR_025203</name>
</gene>
<evidence type="ECO:0000256" key="3">
    <source>
        <dbReference type="ARBA" id="ARBA00022989"/>
    </source>
</evidence>
<name>A0ABY7DVV7_MYAAR</name>
<feature type="transmembrane region" description="Helical" evidence="6">
    <location>
        <begin position="51"/>
        <end position="73"/>
    </location>
</feature>
<protein>
    <submittedName>
        <fullName evidence="7">VMA21-like protein</fullName>
    </submittedName>
</protein>
<sequence>MMGSKEKEDSVMKTMVLFSLAMMFFPVFIYFASKRMFFEAFIGMSSQDSYFYAAFVAIGTVHIILGMFVYKAFTEGTTSTKTD</sequence>
<dbReference type="InterPro" id="IPR019013">
    <property type="entry name" value="Vma21"/>
</dbReference>